<dbReference type="SUPFAM" id="SSF57625">
    <property type="entry name" value="Invertebrate chitin-binding proteins"/>
    <property type="match status" value="1"/>
</dbReference>
<dbReference type="SMART" id="SM00494">
    <property type="entry name" value="ChtBD2"/>
    <property type="match status" value="1"/>
</dbReference>
<evidence type="ECO:0000313" key="3">
    <source>
        <dbReference type="EMBL" id="EJY57633.1"/>
    </source>
</evidence>
<keyword evidence="1" id="KW-0732">Signal</keyword>
<dbReference type="AlphaFoldDB" id="J9HSN5"/>
<evidence type="ECO:0000313" key="4">
    <source>
        <dbReference type="Proteomes" id="UP000682892"/>
    </source>
</evidence>
<dbReference type="GO" id="GO:0005576">
    <property type="term" value="C:extracellular region"/>
    <property type="evidence" value="ECO:0007669"/>
    <property type="project" value="InterPro"/>
</dbReference>
<feature type="domain" description="Chitin-binding type-2" evidence="2">
    <location>
        <begin position="24"/>
        <end position="81"/>
    </location>
</feature>
<protein>
    <submittedName>
        <fullName evidence="3">AAEL017266-PA</fullName>
    </submittedName>
</protein>
<dbReference type="HOGENOM" id="CLU_2428818_0_0_1"/>
<dbReference type="InterPro" id="IPR036508">
    <property type="entry name" value="Chitin-bd_dom_sf"/>
</dbReference>
<reference evidence="3" key="3">
    <citation type="submission" date="2012-09" db="EMBL/GenBank/DDBJ databases">
        <authorList>
            <consortium name="VectorBase"/>
        </authorList>
    </citation>
    <scope>NUCLEOTIDE SEQUENCE</scope>
    <source>
        <strain evidence="3">Liverpool</strain>
    </source>
</reference>
<dbReference type="InterPro" id="IPR002557">
    <property type="entry name" value="Chitin-bd_dom"/>
</dbReference>
<dbReference type="Gene3D" id="2.170.140.10">
    <property type="entry name" value="Chitin binding domain"/>
    <property type="match status" value="1"/>
</dbReference>
<proteinExistence type="predicted"/>
<accession>J9HSN5</accession>
<dbReference type="VEuPathDB" id="VectorBase:AAEL024503"/>
<reference evidence="3" key="1">
    <citation type="submission" date="2005-10" db="EMBL/GenBank/DDBJ databases">
        <authorList>
            <person name="Loftus B.J."/>
            <person name="Nene V.M."/>
            <person name="Hannick L.I."/>
            <person name="Bidwell S."/>
            <person name="Haas B."/>
            <person name="Amedeo P."/>
            <person name="Orvis J."/>
            <person name="Wortman J.R."/>
            <person name="White O.R."/>
            <person name="Salzberg S."/>
            <person name="Shumway M."/>
            <person name="Koo H."/>
            <person name="Zhao Y."/>
            <person name="Holmes M."/>
            <person name="Miller J."/>
            <person name="Schatz M."/>
            <person name="Pop M."/>
            <person name="Pai G."/>
            <person name="Utterback T."/>
            <person name="Rogers Y.-H."/>
            <person name="Kravitz S."/>
            <person name="Fraser C.M."/>
        </authorList>
    </citation>
    <scope>NUCLEOTIDE SEQUENCE</scope>
    <source>
        <strain evidence="3">Liverpool</strain>
    </source>
</reference>
<organism evidence="3 4">
    <name type="scientific">Aedes aegypti</name>
    <name type="common">Yellowfever mosquito</name>
    <name type="synonym">Culex aegypti</name>
    <dbReference type="NCBI Taxonomy" id="7159"/>
    <lineage>
        <taxon>Eukaryota</taxon>
        <taxon>Metazoa</taxon>
        <taxon>Ecdysozoa</taxon>
        <taxon>Arthropoda</taxon>
        <taxon>Hexapoda</taxon>
        <taxon>Insecta</taxon>
        <taxon>Pterygota</taxon>
        <taxon>Neoptera</taxon>
        <taxon>Endopterygota</taxon>
        <taxon>Diptera</taxon>
        <taxon>Nematocera</taxon>
        <taxon>Culicoidea</taxon>
        <taxon>Culicidae</taxon>
        <taxon>Culicinae</taxon>
        <taxon>Aedini</taxon>
        <taxon>Aedes</taxon>
        <taxon>Stegomyia</taxon>
    </lineage>
</organism>
<feature type="signal peptide" evidence="1">
    <location>
        <begin position="1"/>
        <end position="21"/>
    </location>
</feature>
<sequence length="91" mass="9827">MKNVWLLACLLVIAYSSRGWAQLDTPCFGTVGMSQVPDPENCQAFYICIDGVGFPQQCGPGLIFDVITNNCNREEISVCIDEVATPPTPSG</sequence>
<feature type="chain" id="PRO_5014305622" evidence="1">
    <location>
        <begin position="22"/>
        <end position="91"/>
    </location>
</feature>
<dbReference type="GO" id="GO:0008061">
    <property type="term" value="F:chitin binding"/>
    <property type="evidence" value="ECO:0007669"/>
    <property type="project" value="InterPro"/>
</dbReference>
<dbReference type="Proteomes" id="UP000682892">
    <property type="component" value="Unassembled WGS sequence"/>
</dbReference>
<reference evidence="3" key="2">
    <citation type="journal article" date="2007" name="Science">
        <title>Genome sequence of Aedes aegypti, a major arbovirus vector.</title>
        <authorList>
            <person name="Nene V."/>
            <person name="Wortman J.R."/>
            <person name="Lawson D."/>
            <person name="Haas B."/>
            <person name="Kodira C."/>
            <person name="Tu Z.J."/>
            <person name="Loftus B."/>
            <person name="Xi Z."/>
            <person name="Megy K."/>
            <person name="Grabherr M."/>
            <person name="Ren Q."/>
            <person name="Zdobnov E.M."/>
            <person name="Lobo N.F."/>
            <person name="Campbell K.S."/>
            <person name="Brown S.E."/>
            <person name="Bonaldo M.F."/>
            <person name="Zhu J."/>
            <person name="Sinkins S.P."/>
            <person name="Hogenkamp D.G."/>
            <person name="Amedeo P."/>
            <person name="Arensburger P."/>
            <person name="Atkinson P.W."/>
            <person name="Bidwell S."/>
            <person name="Biedler J."/>
            <person name="Birney E."/>
            <person name="Bruggner R.V."/>
            <person name="Costas J."/>
            <person name="Coy M.R."/>
            <person name="Crabtree J."/>
            <person name="Crawford M."/>
            <person name="Debruyn B."/>
            <person name="Decaprio D."/>
            <person name="Eiglmeier K."/>
            <person name="Eisenstadt E."/>
            <person name="El-Dorry H."/>
            <person name="Gelbart W.M."/>
            <person name="Gomes S.L."/>
            <person name="Hammond M."/>
            <person name="Hannick L.I."/>
            <person name="Hogan J.R."/>
            <person name="Holmes M.H."/>
            <person name="Jaffe D."/>
            <person name="Johnston J.S."/>
            <person name="Kennedy R.C."/>
            <person name="Koo H."/>
            <person name="Kravitz S."/>
            <person name="Kriventseva E.V."/>
            <person name="Kulp D."/>
            <person name="Labutti K."/>
            <person name="Lee E."/>
            <person name="Li S."/>
            <person name="Lovin D.D."/>
            <person name="Mao C."/>
            <person name="Mauceli E."/>
            <person name="Menck C.F."/>
            <person name="Miller J.R."/>
            <person name="Montgomery P."/>
            <person name="Mori A."/>
            <person name="Nascimento A.L."/>
            <person name="Naveira H.F."/>
            <person name="Nusbaum C."/>
            <person name="O'leary S."/>
            <person name="Orvis J."/>
            <person name="Pertea M."/>
            <person name="Quesneville H."/>
            <person name="Reidenbach K.R."/>
            <person name="Rogers Y.H."/>
            <person name="Roth C.W."/>
            <person name="Schneider J.R."/>
            <person name="Schatz M."/>
            <person name="Shumway M."/>
            <person name="Stanke M."/>
            <person name="Stinson E.O."/>
            <person name="Tubio J.M."/>
            <person name="Vanzee J.P."/>
            <person name="Verjovski-Almeida S."/>
            <person name="Werner D."/>
            <person name="White O."/>
            <person name="Wyder S."/>
            <person name="Zeng Q."/>
            <person name="Zhao Q."/>
            <person name="Zhao Y."/>
            <person name="Hill C.A."/>
            <person name="Raikhel A.S."/>
            <person name="Soares M.B."/>
            <person name="Knudson D.L."/>
            <person name="Lee N.H."/>
            <person name="Galagan J."/>
            <person name="Salzberg S.L."/>
            <person name="Paulsen I.T."/>
            <person name="Dimopoulos G."/>
            <person name="Collins F.H."/>
            <person name="Birren B."/>
            <person name="Fraser-Liggett C.M."/>
            <person name="Severson D.W."/>
        </authorList>
    </citation>
    <scope>NUCLEOTIDE SEQUENCE [LARGE SCALE GENOMIC DNA]</scope>
    <source>
        <strain evidence="3">Liverpool</strain>
    </source>
</reference>
<gene>
    <name evidence="3" type="ORF">AaeL_AAEL017266</name>
</gene>
<dbReference type="STRING" id="7159.J9HSN5"/>
<dbReference type="PhylomeDB" id="J9HSN5"/>
<dbReference type="Pfam" id="PF01607">
    <property type="entry name" value="CBM_14"/>
    <property type="match status" value="1"/>
</dbReference>
<name>J9HSN5_AEDAE</name>
<dbReference type="PaxDb" id="7159-AAEL017266-PA"/>
<evidence type="ECO:0000259" key="2">
    <source>
        <dbReference type="PROSITE" id="PS50940"/>
    </source>
</evidence>
<evidence type="ECO:0000256" key="1">
    <source>
        <dbReference type="SAM" id="SignalP"/>
    </source>
</evidence>
<dbReference type="EMBL" id="CH477390">
    <property type="protein sequence ID" value="EJY57633.1"/>
    <property type="molecule type" value="Genomic_DNA"/>
</dbReference>
<dbReference type="PROSITE" id="PS50940">
    <property type="entry name" value="CHIT_BIND_II"/>
    <property type="match status" value="1"/>
</dbReference>